<comment type="caution">
    <text evidence="2">The sequence shown here is derived from an EMBL/GenBank/DDBJ whole genome shotgun (WGS) entry which is preliminary data.</text>
</comment>
<protein>
    <recommendedName>
        <fullName evidence="4">Periplasmic heavy metal sensor</fullName>
    </recommendedName>
</protein>
<reference evidence="2 3" key="1">
    <citation type="journal article" date="2016" name="Nat. Commun.">
        <title>Thousands of microbial genomes shed light on interconnected biogeochemical processes in an aquifer system.</title>
        <authorList>
            <person name="Anantharaman K."/>
            <person name="Brown C.T."/>
            <person name="Hug L.A."/>
            <person name="Sharon I."/>
            <person name="Castelle C.J."/>
            <person name="Probst A.J."/>
            <person name="Thomas B.C."/>
            <person name="Singh A."/>
            <person name="Wilkins M.J."/>
            <person name="Karaoz U."/>
            <person name="Brodie E.L."/>
            <person name="Williams K.H."/>
            <person name="Hubbard S.S."/>
            <person name="Banfield J.F."/>
        </authorList>
    </citation>
    <scope>NUCLEOTIDE SEQUENCE [LARGE SCALE GENOMIC DNA]</scope>
</reference>
<feature type="signal peptide" evidence="1">
    <location>
        <begin position="1"/>
        <end position="27"/>
    </location>
</feature>
<dbReference type="STRING" id="1817772.A2527_09285"/>
<dbReference type="Gene3D" id="1.20.120.1490">
    <property type="match status" value="1"/>
</dbReference>
<evidence type="ECO:0000313" key="2">
    <source>
        <dbReference type="EMBL" id="OGG94036.1"/>
    </source>
</evidence>
<organism evidence="2 3">
    <name type="scientific">Candidatus Lambdaproteobacteria bacterium RIFOXYD2_FULL_50_16</name>
    <dbReference type="NCBI Taxonomy" id="1817772"/>
    <lineage>
        <taxon>Bacteria</taxon>
        <taxon>Pseudomonadati</taxon>
        <taxon>Pseudomonadota</taxon>
        <taxon>Candidatus Lambdaproteobacteria</taxon>
    </lineage>
</organism>
<accession>A0A1F6G7F6</accession>
<sequence>MRCKKTKSILFLVVLVVLVGAAGCAFAGWFKKKPEERAQHMVNHIAKELKFDDAQKAQLTNLAQDILSQTEPMRKERGQKLDLLIGQVRSGQIDKVVLKEELARKQAQFTQVADLGIDRLSDLYQTLSPEQRQLLVEHLEEIKAKVESGSFHHLGWR</sequence>
<proteinExistence type="predicted"/>
<name>A0A1F6G7F6_9PROT</name>
<dbReference type="InterPro" id="IPR025961">
    <property type="entry name" value="Metal_resist"/>
</dbReference>
<dbReference type="Proteomes" id="UP000178449">
    <property type="component" value="Unassembled WGS sequence"/>
</dbReference>
<keyword evidence="1" id="KW-0732">Signal</keyword>
<gene>
    <name evidence="2" type="ORF">A2527_09285</name>
</gene>
<dbReference type="PROSITE" id="PS51257">
    <property type="entry name" value="PROKAR_LIPOPROTEIN"/>
    <property type="match status" value="1"/>
</dbReference>
<feature type="chain" id="PRO_5009524518" description="Periplasmic heavy metal sensor" evidence="1">
    <location>
        <begin position="28"/>
        <end position="157"/>
    </location>
</feature>
<evidence type="ECO:0000256" key="1">
    <source>
        <dbReference type="SAM" id="SignalP"/>
    </source>
</evidence>
<dbReference type="EMBL" id="MFNE01000043">
    <property type="protein sequence ID" value="OGG94036.1"/>
    <property type="molecule type" value="Genomic_DNA"/>
</dbReference>
<dbReference type="AlphaFoldDB" id="A0A1F6G7F6"/>
<evidence type="ECO:0008006" key="4">
    <source>
        <dbReference type="Google" id="ProtNLM"/>
    </source>
</evidence>
<evidence type="ECO:0000313" key="3">
    <source>
        <dbReference type="Proteomes" id="UP000178449"/>
    </source>
</evidence>
<dbReference type="Pfam" id="PF13801">
    <property type="entry name" value="Metal_resist"/>
    <property type="match status" value="1"/>
</dbReference>